<feature type="transmembrane region" description="Helical" evidence="7">
    <location>
        <begin position="208"/>
        <end position="230"/>
    </location>
</feature>
<dbReference type="OrthoDB" id="8444880at2"/>
<comment type="similarity">
    <text evidence="7">Belongs to the binding-protein-dependent transport system permease family.</text>
</comment>
<evidence type="ECO:0000256" key="1">
    <source>
        <dbReference type="ARBA" id="ARBA00004651"/>
    </source>
</evidence>
<evidence type="ECO:0000259" key="8">
    <source>
        <dbReference type="PROSITE" id="PS50928"/>
    </source>
</evidence>
<dbReference type="PROSITE" id="PS50928">
    <property type="entry name" value="ABC_TM1"/>
    <property type="match status" value="1"/>
</dbReference>
<evidence type="ECO:0000256" key="6">
    <source>
        <dbReference type="ARBA" id="ARBA00023136"/>
    </source>
</evidence>
<feature type="transmembrane region" description="Helical" evidence="7">
    <location>
        <begin position="250"/>
        <end position="272"/>
    </location>
</feature>
<organism evidence="9 10">
    <name type="scientific">Ochrobactrum quorumnocens</name>
    <dbReference type="NCBI Taxonomy" id="271865"/>
    <lineage>
        <taxon>Bacteria</taxon>
        <taxon>Pseudomonadati</taxon>
        <taxon>Pseudomonadota</taxon>
        <taxon>Alphaproteobacteria</taxon>
        <taxon>Hyphomicrobiales</taxon>
        <taxon>Brucellaceae</taxon>
        <taxon>Brucella/Ochrobactrum group</taxon>
        <taxon>Ochrobactrum</taxon>
    </lineage>
</organism>
<dbReference type="Proteomes" id="UP000215256">
    <property type="component" value="Plasmid unnamed1"/>
</dbReference>
<evidence type="ECO:0000313" key="10">
    <source>
        <dbReference type="Proteomes" id="UP000215256"/>
    </source>
</evidence>
<geneLocation type="plasmid" evidence="9 10">
    <name>unnamed1</name>
</geneLocation>
<dbReference type="Pfam" id="PF00528">
    <property type="entry name" value="BPD_transp_1"/>
    <property type="match status" value="1"/>
</dbReference>
<dbReference type="SUPFAM" id="SSF161098">
    <property type="entry name" value="MetI-like"/>
    <property type="match status" value="1"/>
</dbReference>
<dbReference type="EMBL" id="CP022605">
    <property type="protein sequence ID" value="ASV88044.1"/>
    <property type="molecule type" value="Genomic_DNA"/>
</dbReference>
<evidence type="ECO:0000256" key="4">
    <source>
        <dbReference type="ARBA" id="ARBA00022692"/>
    </source>
</evidence>
<reference evidence="9 10" key="1">
    <citation type="submission" date="2017-07" db="EMBL/GenBank/DDBJ databases">
        <title>Phylogenetic study on the rhizospheric bacterium Ochrobactrum sp. A44.</title>
        <authorList>
            <person name="Krzyzanowska D.M."/>
            <person name="Ossowicki A."/>
            <person name="Rajewska M."/>
            <person name="Maciag T."/>
            <person name="Kaczynski Z."/>
            <person name="Czerwicka M."/>
            <person name="Jafra S."/>
        </authorList>
    </citation>
    <scope>NUCLEOTIDE SEQUENCE [LARGE SCALE GENOMIC DNA]</scope>
    <source>
        <strain evidence="9 10">A44</strain>
        <plasmid evidence="9 10">unnamed1</plasmid>
    </source>
</reference>
<gene>
    <name evidence="9" type="ORF">CES85_3354</name>
</gene>
<feature type="transmembrane region" description="Helical" evidence="7">
    <location>
        <begin position="120"/>
        <end position="140"/>
    </location>
</feature>
<evidence type="ECO:0000256" key="2">
    <source>
        <dbReference type="ARBA" id="ARBA00022448"/>
    </source>
</evidence>
<proteinExistence type="inferred from homology"/>
<dbReference type="GO" id="GO:0005886">
    <property type="term" value="C:plasma membrane"/>
    <property type="evidence" value="ECO:0007669"/>
    <property type="project" value="UniProtKB-SubCell"/>
</dbReference>
<keyword evidence="4 7" id="KW-0812">Transmembrane</keyword>
<sequence>MQTIPAKPTLGPPLGQKENRLSTFTADRIIANSTAIVLAFFFVLPMLWMVLASVDAGASNQLRIPELTTKHYWVALESQNLVALGNSLIISTVATVVGTAAAFLAAYVFSKHNIPYKNPLLLTVLFLSGVPISILIVPVYKMFSTMGWLSLVPTGILLGVTAIPFQIYQLKNFIDAVPTELEEAAELEQANTLQILLRVILPLTKPGLASAAIFGFVNAWGNFLLPVVLINSLASQPAPVRLFGFMGSNSINYGAIAAYSLIYSLPVILLFLGMSRQFKAGFSLGGAVK</sequence>
<feature type="transmembrane region" description="Helical" evidence="7">
    <location>
        <begin position="29"/>
        <end position="51"/>
    </location>
</feature>
<dbReference type="PANTHER" id="PTHR32243:SF18">
    <property type="entry name" value="INNER MEMBRANE ABC TRANSPORTER PERMEASE PROTEIN YCJP"/>
    <property type="match status" value="1"/>
</dbReference>
<evidence type="ECO:0000256" key="5">
    <source>
        <dbReference type="ARBA" id="ARBA00022989"/>
    </source>
</evidence>
<accession>A0A248UN18</accession>
<dbReference type="PANTHER" id="PTHR32243">
    <property type="entry name" value="MALTOSE TRANSPORT SYSTEM PERMEASE-RELATED"/>
    <property type="match status" value="1"/>
</dbReference>
<evidence type="ECO:0000313" key="9">
    <source>
        <dbReference type="EMBL" id="ASV88044.1"/>
    </source>
</evidence>
<dbReference type="KEGG" id="och:CES85_3354"/>
<dbReference type="GO" id="GO:0055085">
    <property type="term" value="P:transmembrane transport"/>
    <property type="evidence" value="ECO:0007669"/>
    <property type="project" value="InterPro"/>
</dbReference>
<dbReference type="Gene3D" id="1.10.3720.10">
    <property type="entry name" value="MetI-like"/>
    <property type="match status" value="1"/>
</dbReference>
<keyword evidence="2 7" id="KW-0813">Transport</keyword>
<dbReference type="CDD" id="cd06261">
    <property type="entry name" value="TM_PBP2"/>
    <property type="match status" value="1"/>
</dbReference>
<comment type="subcellular location">
    <subcellularLocation>
        <location evidence="1 7">Cell membrane</location>
        <topology evidence="1 7">Multi-pass membrane protein</topology>
    </subcellularLocation>
</comment>
<protein>
    <submittedName>
        <fullName evidence="9">Binding-protein-dependent transport system inner membrane component family protein</fullName>
    </submittedName>
</protein>
<dbReference type="InterPro" id="IPR035906">
    <property type="entry name" value="MetI-like_sf"/>
</dbReference>
<name>A0A248UN18_9HYPH</name>
<dbReference type="RefSeq" id="WP_095448485.1">
    <property type="nucleotide sequence ID" value="NZ_CP022605.1"/>
</dbReference>
<evidence type="ECO:0000256" key="3">
    <source>
        <dbReference type="ARBA" id="ARBA00022475"/>
    </source>
</evidence>
<dbReference type="AlphaFoldDB" id="A0A248UN18"/>
<keyword evidence="9" id="KW-0614">Plasmid</keyword>
<evidence type="ECO:0000256" key="7">
    <source>
        <dbReference type="RuleBase" id="RU363032"/>
    </source>
</evidence>
<feature type="transmembrane region" description="Helical" evidence="7">
    <location>
        <begin position="146"/>
        <end position="165"/>
    </location>
</feature>
<feature type="transmembrane region" description="Helical" evidence="7">
    <location>
        <begin position="88"/>
        <end position="108"/>
    </location>
</feature>
<dbReference type="InterPro" id="IPR000515">
    <property type="entry name" value="MetI-like"/>
</dbReference>
<feature type="domain" description="ABC transmembrane type-1" evidence="8">
    <location>
        <begin position="84"/>
        <end position="274"/>
    </location>
</feature>
<dbReference type="InterPro" id="IPR050901">
    <property type="entry name" value="BP-dep_ABC_trans_perm"/>
</dbReference>
<keyword evidence="5 7" id="KW-1133">Transmembrane helix</keyword>
<keyword evidence="3" id="KW-1003">Cell membrane</keyword>
<keyword evidence="6 7" id="KW-0472">Membrane</keyword>